<keyword evidence="7" id="KW-0472">Membrane</keyword>
<evidence type="ECO:0000313" key="10">
    <source>
        <dbReference type="EMBL" id="PIR97332.1"/>
    </source>
</evidence>
<gene>
    <name evidence="10" type="ORF">COT91_01950</name>
</gene>
<keyword evidence="6" id="KW-0560">Oxidoreductase</keyword>
<keyword evidence="4" id="KW-0288">FMN</keyword>
<protein>
    <recommendedName>
        <fullName evidence="8">Dihydroorotate dehydrogenase (quinone)</fullName>
        <ecNumber evidence="8">1.3.5.2</ecNumber>
    </recommendedName>
</protein>
<sequence length="373" mass="41318">MKSFFVVVRNTIVKFFYKTVFKQIFFLMDPELVHSRAIKIGTILGASFLTRSFITLCFSYSNKILEREILKIKFLNPVGLAAGFDKNAQLTALWPSVGFGFAEVGSITGEACEGNPKPRLWRLKKSQSLVVNYGLKNEGSEKLSAKLRNIKFQIPIGTSIAKTNNKETVETEQGIADYVKAFKQFSDIGSYFSINISCPNVFGGLPFTDDSKLDKLLGKLDQISTGKPIFIKISPDLSLDQVDKIIDVVKRHRVDGFICSNLTKNRVNKKIIDNKIPEAGGISGRAVEDLANNLIGHIYRREKDRFVIIGCGGVFRAEDAYKKIKLGASLVQLITGMIYEGPQVISEINMGLVKLLKKDGFTNISQAVGSGVK</sequence>
<dbReference type="GO" id="GO:0106430">
    <property type="term" value="F:dihydroorotate dehydrogenase (quinone) activity"/>
    <property type="evidence" value="ECO:0007669"/>
    <property type="project" value="UniProtKB-EC"/>
</dbReference>
<keyword evidence="5" id="KW-0665">Pyrimidine biosynthesis</keyword>
<dbReference type="InterPro" id="IPR005720">
    <property type="entry name" value="Dihydroorotate_DH_cat"/>
</dbReference>
<dbReference type="Pfam" id="PF01180">
    <property type="entry name" value="DHO_dh"/>
    <property type="match status" value="1"/>
</dbReference>
<proteinExistence type="predicted"/>
<feature type="domain" description="Dihydroorotate dehydrogenase catalytic" evidence="9">
    <location>
        <begin position="65"/>
        <end position="356"/>
    </location>
</feature>
<dbReference type="CDD" id="cd04738">
    <property type="entry name" value="DHOD_2_like"/>
    <property type="match status" value="1"/>
</dbReference>
<dbReference type="Gene3D" id="3.20.20.70">
    <property type="entry name" value="Aldolase class I"/>
    <property type="match status" value="1"/>
</dbReference>
<organism evidence="10 11">
    <name type="scientific">Candidatus Doudnabacteria bacterium CG10_big_fil_rev_8_21_14_0_10_41_10</name>
    <dbReference type="NCBI Taxonomy" id="1974551"/>
    <lineage>
        <taxon>Bacteria</taxon>
        <taxon>Candidatus Doudnaibacteriota</taxon>
    </lineage>
</organism>
<dbReference type="Proteomes" id="UP000230557">
    <property type="component" value="Unassembled WGS sequence"/>
</dbReference>
<dbReference type="GO" id="GO:0009220">
    <property type="term" value="P:pyrimidine ribonucleotide biosynthetic process"/>
    <property type="evidence" value="ECO:0007669"/>
    <property type="project" value="UniProtKB-UniRule"/>
</dbReference>
<dbReference type="InterPro" id="IPR005719">
    <property type="entry name" value="Dihydroorotate_DH_2"/>
</dbReference>
<dbReference type="SUPFAM" id="SSF51395">
    <property type="entry name" value="FMN-linked oxidoreductases"/>
    <property type="match status" value="1"/>
</dbReference>
<dbReference type="InterPro" id="IPR013785">
    <property type="entry name" value="Aldolase_TIM"/>
</dbReference>
<evidence type="ECO:0000256" key="1">
    <source>
        <dbReference type="ARBA" id="ARBA00001917"/>
    </source>
</evidence>
<evidence type="ECO:0000256" key="5">
    <source>
        <dbReference type="ARBA" id="ARBA00022975"/>
    </source>
</evidence>
<dbReference type="PANTHER" id="PTHR48109:SF4">
    <property type="entry name" value="DIHYDROOROTATE DEHYDROGENASE (QUINONE), MITOCHONDRIAL"/>
    <property type="match status" value="1"/>
</dbReference>
<evidence type="ECO:0000256" key="8">
    <source>
        <dbReference type="NCBIfam" id="TIGR01036"/>
    </source>
</evidence>
<evidence type="ECO:0000256" key="3">
    <source>
        <dbReference type="ARBA" id="ARBA00022630"/>
    </source>
</evidence>
<evidence type="ECO:0000256" key="7">
    <source>
        <dbReference type="ARBA" id="ARBA00023136"/>
    </source>
</evidence>
<evidence type="ECO:0000256" key="4">
    <source>
        <dbReference type="ARBA" id="ARBA00022643"/>
    </source>
</evidence>
<keyword evidence="3" id="KW-0285">Flavoprotein</keyword>
<comment type="pathway">
    <text evidence="2">Pyrimidine metabolism; UMP biosynthesis via de novo pathway.</text>
</comment>
<accession>A0A2H0VE00</accession>
<comment type="caution">
    <text evidence="10">The sequence shown here is derived from an EMBL/GenBank/DDBJ whole genome shotgun (WGS) entry which is preliminary data.</text>
</comment>
<dbReference type="GO" id="GO:0006207">
    <property type="term" value="P:'de novo' pyrimidine nucleobase biosynthetic process"/>
    <property type="evidence" value="ECO:0007669"/>
    <property type="project" value="UniProtKB-UniRule"/>
</dbReference>
<evidence type="ECO:0000256" key="6">
    <source>
        <dbReference type="ARBA" id="ARBA00023002"/>
    </source>
</evidence>
<comment type="cofactor">
    <cofactor evidence="1">
        <name>FMN</name>
        <dbReference type="ChEBI" id="CHEBI:58210"/>
    </cofactor>
</comment>
<dbReference type="GO" id="GO:0005737">
    <property type="term" value="C:cytoplasm"/>
    <property type="evidence" value="ECO:0007669"/>
    <property type="project" value="InterPro"/>
</dbReference>
<evidence type="ECO:0000259" key="9">
    <source>
        <dbReference type="Pfam" id="PF01180"/>
    </source>
</evidence>
<dbReference type="EMBL" id="PFAJ01000026">
    <property type="protein sequence ID" value="PIR97332.1"/>
    <property type="molecule type" value="Genomic_DNA"/>
</dbReference>
<name>A0A2H0VE00_9BACT</name>
<dbReference type="PANTHER" id="PTHR48109">
    <property type="entry name" value="DIHYDROOROTATE DEHYDROGENASE (QUINONE), MITOCHONDRIAL-RELATED"/>
    <property type="match status" value="1"/>
</dbReference>
<evidence type="ECO:0000256" key="2">
    <source>
        <dbReference type="ARBA" id="ARBA00004725"/>
    </source>
</evidence>
<dbReference type="NCBIfam" id="NF003652">
    <property type="entry name" value="PRK05286.2-5"/>
    <property type="match status" value="1"/>
</dbReference>
<reference evidence="11" key="1">
    <citation type="submission" date="2017-09" db="EMBL/GenBank/DDBJ databases">
        <title>Depth-based differentiation of microbial function through sediment-hosted aquifers and enrichment of novel symbionts in the deep terrestrial subsurface.</title>
        <authorList>
            <person name="Probst A.J."/>
            <person name="Ladd B."/>
            <person name="Jarett J.K."/>
            <person name="Geller-Mcgrath D.E."/>
            <person name="Sieber C.M.K."/>
            <person name="Emerson J.B."/>
            <person name="Anantharaman K."/>
            <person name="Thomas B.C."/>
            <person name="Malmstrom R."/>
            <person name="Stieglmeier M."/>
            <person name="Klingl A."/>
            <person name="Woyke T."/>
            <person name="Ryan C.M."/>
            <person name="Banfield J.F."/>
        </authorList>
    </citation>
    <scope>NUCLEOTIDE SEQUENCE [LARGE SCALE GENOMIC DNA]</scope>
</reference>
<dbReference type="EC" id="1.3.5.2" evidence="8"/>
<dbReference type="NCBIfam" id="TIGR01036">
    <property type="entry name" value="pyrD_sub2"/>
    <property type="match status" value="1"/>
</dbReference>
<dbReference type="InterPro" id="IPR050074">
    <property type="entry name" value="DHO_dehydrogenase"/>
</dbReference>
<evidence type="ECO:0000313" key="11">
    <source>
        <dbReference type="Proteomes" id="UP000230557"/>
    </source>
</evidence>
<dbReference type="AlphaFoldDB" id="A0A2H0VE00"/>
<dbReference type="GO" id="GO:0005886">
    <property type="term" value="C:plasma membrane"/>
    <property type="evidence" value="ECO:0007669"/>
    <property type="project" value="TreeGrafter"/>
</dbReference>